<accession>A0A3N4LLR8</accession>
<dbReference type="EMBL" id="ML121558">
    <property type="protein sequence ID" value="RPB21621.1"/>
    <property type="molecule type" value="Genomic_DNA"/>
</dbReference>
<dbReference type="Pfam" id="PF26163">
    <property type="entry name" value="mS26"/>
    <property type="match status" value="1"/>
</dbReference>
<organism evidence="2 3">
    <name type="scientific">Terfezia boudieri ATCC MYA-4762</name>
    <dbReference type="NCBI Taxonomy" id="1051890"/>
    <lineage>
        <taxon>Eukaryota</taxon>
        <taxon>Fungi</taxon>
        <taxon>Dikarya</taxon>
        <taxon>Ascomycota</taxon>
        <taxon>Pezizomycotina</taxon>
        <taxon>Pezizomycetes</taxon>
        <taxon>Pezizales</taxon>
        <taxon>Pezizaceae</taxon>
        <taxon>Terfezia</taxon>
    </lineage>
</organism>
<keyword evidence="3" id="KW-1185">Reference proteome</keyword>
<evidence type="ECO:0000313" key="2">
    <source>
        <dbReference type="EMBL" id="RPB21621.1"/>
    </source>
</evidence>
<dbReference type="STRING" id="1051890.A0A3N4LLR8"/>
<name>A0A3N4LLR8_9PEZI</name>
<feature type="region of interest" description="Disordered" evidence="1">
    <location>
        <begin position="1"/>
        <end position="53"/>
    </location>
</feature>
<protein>
    <submittedName>
        <fullName evidence="2">Uncharacterized protein</fullName>
    </submittedName>
</protein>
<reference evidence="2 3" key="1">
    <citation type="journal article" date="2018" name="Nat. Ecol. Evol.">
        <title>Pezizomycetes genomes reveal the molecular basis of ectomycorrhizal truffle lifestyle.</title>
        <authorList>
            <person name="Murat C."/>
            <person name="Payen T."/>
            <person name="Noel B."/>
            <person name="Kuo A."/>
            <person name="Morin E."/>
            <person name="Chen J."/>
            <person name="Kohler A."/>
            <person name="Krizsan K."/>
            <person name="Balestrini R."/>
            <person name="Da Silva C."/>
            <person name="Montanini B."/>
            <person name="Hainaut M."/>
            <person name="Levati E."/>
            <person name="Barry K.W."/>
            <person name="Belfiori B."/>
            <person name="Cichocki N."/>
            <person name="Clum A."/>
            <person name="Dockter R.B."/>
            <person name="Fauchery L."/>
            <person name="Guy J."/>
            <person name="Iotti M."/>
            <person name="Le Tacon F."/>
            <person name="Lindquist E.A."/>
            <person name="Lipzen A."/>
            <person name="Malagnac F."/>
            <person name="Mello A."/>
            <person name="Molinier V."/>
            <person name="Miyauchi S."/>
            <person name="Poulain J."/>
            <person name="Riccioni C."/>
            <person name="Rubini A."/>
            <person name="Sitrit Y."/>
            <person name="Splivallo R."/>
            <person name="Traeger S."/>
            <person name="Wang M."/>
            <person name="Zifcakova L."/>
            <person name="Wipf D."/>
            <person name="Zambonelli A."/>
            <person name="Paolocci F."/>
            <person name="Nowrousian M."/>
            <person name="Ottonello S."/>
            <person name="Baldrian P."/>
            <person name="Spatafora J.W."/>
            <person name="Henrissat B."/>
            <person name="Nagy L.G."/>
            <person name="Aury J.M."/>
            <person name="Wincker P."/>
            <person name="Grigoriev I.V."/>
            <person name="Bonfante P."/>
            <person name="Martin F.M."/>
        </authorList>
    </citation>
    <scope>NUCLEOTIDE SEQUENCE [LARGE SCALE GENOMIC DNA]</scope>
    <source>
        <strain evidence="2 3">ATCC MYA-4762</strain>
    </source>
</reference>
<dbReference type="OrthoDB" id="5223508at2759"/>
<feature type="compositionally biased region" description="Pro residues" evidence="1">
    <location>
        <begin position="23"/>
        <end position="32"/>
    </location>
</feature>
<sequence>RAFSTTPTPQKVAPESPKFIEIPQPPRTPPLWKPIVKGKLPPPKTIFPSVGPDKTSEEYLALVTPEPTKPKAAPTHKPEDAAYIEWKAKMAARRRQNFREGIIELAEKKKAFDDKRARVLEKRAAERQELLNRKEREDVRLTLPSVLSTIKNAEGFQDPDRRGRLKGSRTKLKKHIAAKLEARREQLHNLYLNASSFLLTDKQLDMAIDAEFDE</sequence>
<dbReference type="InParanoid" id="A0A3N4LLR8"/>
<feature type="non-terminal residue" evidence="2">
    <location>
        <position position="1"/>
    </location>
</feature>
<gene>
    <name evidence="2" type="ORF">L211DRAFT_752523</name>
</gene>
<dbReference type="CDD" id="cd23703">
    <property type="entry name" value="mS26_PET12"/>
    <property type="match status" value="1"/>
</dbReference>
<feature type="non-terminal residue" evidence="2">
    <location>
        <position position="214"/>
    </location>
</feature>
<dbReference type="InterPro" id="IPR058940">
    <property type="entry name" value="mS26_fungi"/>
</dbReference>
<dbReference type="AlphaFoldDB" id="A0A3N4LLR8"/>
<dbReference type="Proteomes" id="UP000267821">
    <property type="component" value="Unassembled WGS sequence"/>
</dbReference>
<evidence type="ECO:0000313" key="3">
    <source>
        <dbReference type="Proteomes" id="UP000267821"/>
    </source>
</evidence>
<evidence type="ECO:0000256" key="1">
    <source>
        <dbReference type="SAM" id="MobiDB-lite"/>
    </source>
</evidence>
<proteinExistence type="predicted"/>